<organism evidence="1 2">
    <name type="scientific">Clitoria ternatea</name>
    <name type="common">Butterfly pea</name>
    <dbReference type="NCBI Taxonomy" id="43366"/>
    <lineage>
        <taxon>Eukaryota</taxon>
        <taxon>Viridiplantae</taxon>
        <taxon>Streptophyta</taxon>
        <taxon>Embryophyta</taxon>
        <taxon>Tracheophyta</taxon>
        <taxon>Spermatophyta</taxon>
        <taxon>Magnoliopsida</taxon>
        <taxon>eudicotyledons</taxon>
        <taxon>Gunneridae</taxon>
        <taxon>Pentapetalae</taxon>
        <taxon>rosids</taxon>
        <taxon>fabids</taxon>
        <taxon>Fabales</taxon>
        <taxon>Fabaceae</taxon>
        <taxon>Papilionoideae</taxon>
        <taxon>50 kb inversion clade</taxon>
        <taxon>NPAAA clade</taxon>
        <taxon>indigoferoid/millettioid clade</taxon>
        <taxon>Phaseoleae</taxon>
        <taxon>Clitoria</taxon>
    </lineage>
</organism>
<dbReference type="EMBL" id="JAYKXN010000005">
    <property type="protein sequence ID" value="KAK7284698.1"/>
    <property type="molecule type" value="Genomic_DNA"/>
</dbReference>
<dbReference type="Proteomes" id="UP001359559">
    <property type="component" value="Unassembled WGS sequence"/>
</dbReference>
<proteinExistence type="predicted"/>
<dbReference type="AlphaFoldDB" id="A0AAN9IRG4"/>
<gene>
    <name evidence="1" type="ORF">RJT34_19449</name>
</gene>
<comment type="caution">
    <text evidence="1">The sequence shown here is derived from an EMBL/GenBank/DDBJ whole genome shotgun (WGS) entry which is preliminary data.</text>
</comment>
<sequence length="112" mass="12598">MLRRIRHKRKGNNLVADPVKLGVRIKHAKLPINSCVVARSSQLNHHAQASPRLSATRKFSKDLFLGLSVVDESQVCATLSSFVPSFYGMFYLEKQIVEKDDYKVGVILGSRE</sequence>
<evidence type="ECO:0000313" key="1">
    <source>
        <dbReference type="EMBL" id="KAK7284698.1"/>
    </source>
</evidence>
<reference evidence="1 2" key="1">
    <citation type="submission" date="2024-01" db="EMBL/GenBank/DDBJ databases">
        <title>The genomes of 5 underutilized Papilionoideae crops provide insights into root nodulation and disease resistance.</title>
        <authorList>
            <person name="Yuan L."/>
        </authorList>
    </citation>
    <scope>NUCLEOTIDE SEQUENCE [LARGE SCALE GENOMIC DNA]</scope>
    <source>
        <strain evidence="1">LY-2023</strain>
        <tissue evidence="1">Leaf</tissue>
    </source>
</reference>
<name>A0AAN9IRG4_CLITE</name>
<keyword evidence="2" id="KW-1185">Reference proteome</keyword>
<protein>
    <submittedName>
        <fullName evidence="1">Uncharacterized protein</fullName>
    </submittedName>
</protein>
<evidence type="ECO:0000313" key="2">
    <source>
        <dbReference type="Proteomes" id="UP001359559"/>
    </source>
</evidence>
<accession>A0AAN9IRG4</accession>